<gene>
    <name evidence="1" type="ORF">JL09_g5810</name>
</gene>
<comment type="caution">
    <text evidence="1">The sequence shown here is derived from an EMBL/GenBank/DDBJ whole genome shotgun (WGS) entry which is preliminary data.</text>
</comment>
<reference evidence="2" key="1">
    <citation type="journal article" date="2014" name="Microb. Cell Fact.">
        <title>Exploiting Issatchenkia orientalis SD108 for succinic acid production.</title>
        <authorList>
            <person name="Xiao H."/>
            <person name="Shao Z."/>
            <person name="Jiang Y."/>
            <person name="Dole S."/>
            <person name="Zhao H."/>
        </authorList>
    </citation>
    <scope>NUCLEOTIDE SEQUENCE [LARGE SCALE GENOMIC DNA]</scope>
    <source>
        <strain evidence="2">SD108</strain>
    </source>
</reference>
<evidence type="ECO:0000313" key="2">
    <source>
        <dbReference type="Proteomes" id="UP000029867"/>
    </source>
</evidence>
<evidence type="ECO:0000313" key="1">
    <source>
        <dbReference type="EMBL" id="KGK35041.1"/>
    </source>
</evidence>
<proteinExistence type="predicted"/>
<sequence length="147" mass="16192">MLLEMIDAQLSLDPTPLVNASLMKDSGGNKVSKSKLDSKSSQASLNNNLTIFNRNLVNLDSFGGSDLLIYDDGKSNAQDFAMDIDATEKDIDTNKYYDDNDDKKPLLFGHAMTTSESVIQTAANSAHEDIDRLLAEPMMNGDDFLMY</sequence>
<dbReference type="EMBL" id="JQFK01001029">
    <property type="protein sequence ID" value="KGK35041.1"/>
    <property type="molecule type" value="Genomic_DNA"/>
</dbReference>
<accession>A0A099NT43</accession>
<name>A0A099NT43_PICKU</name>
<dbReference type="VEuPathDB" id="FungiDB:C5L36_0C09820"/>
<dbReference type="AlphaFoldDB" id="A0A099NT43"/>
<dbReference type="HOGENOM" id="CLU_1768345_0_0_1"/>
<protein>
    <submittedName>
        <fullName evidence="1">Uncharacterized protein</fullName>
    </submittedName>
</protein>
<dbReference type="Proteomes" id="UP000029867">
    <property type="component" value="Unassembled WGS sequence"/>
</dbReference>
<organism evidence="1 2">
    <name type="scientific">Pichia kudriavzevii</name>
    <name type="common">Yeast</name>
    <name type="synonym">Issatchenkia orientalis</name>
    <dbReference type="NCBI Taxonomy" id="4909"/>
    <lineage>
        <taxon>Eukaryota</taxon>
        <taxon>Fungi</taxon>
        <taxon>Dikarya</taxon>
        <taxon>Ascomycota</taxon>
        <taxon>Saccharomycotina</taxon>
        <taxon>Pichiomycetes</taxon>
        <taxon>Pichiales</taxon>
        <taxon>Pichiaceae</taxon>
        <taxon>Pichia</taxon>
    </lineage>
</organism>